<accession>A0ABR2YTW5</accession>
<feature type="region of interest" description="Disordered" evidence="1">
    <location>
        <begin position="106"/>
        <end position="149"/>
    </location>
</feature>
<feature type="compositionally biased region" description="Low complexity" evidence="1">
    <location>
        <begin position="118"/>
        <end position="133"/>
    </location>
</feature>
<name>A0ABR2YTW5_9CHLO</name>
<organism evidence="2 3">
    <name type="scientific">Coccomyxa subellipsoidea</name>
    <dbReference type="NCBI Taxonomy" id="248742"/>
    <lineage>
        <taxon>Eukaryota</taxon>
        <taxon>Viridiplantae</taxon>
        <taxon>Chlorophyta</taxon>
        <taxon>core chlorophytes</taxon>
        <taxon>Trebouxiophyceae</taxon>
        <taxon>Trebouxiophyceae incertae sedis</taxon>
        <taxon>Coccomyxaceae</taxon>
        <taxon>Coccomyxa</taxon>
    </lineage>
</organism>
<comment type="caution">
    <text evidence="2">The sequence shown here is derived from an EMBL/GenBank/DDBJ whole genome shotgun (WGS) entry which is preliminary data.</text>
</comment>
<keyword evidence="3" id="KW-1185">Reference proteome</keyword>
<sequence length="279" mass="27343">MLLASLGNRSQRRGRCDGQSPTSCRARNLPGEVASKEAKGEPELHKAVMRVCITLLLLGLACHAHGTRELKWGWSSASSLGQLSTTTGANSNSGLLSTVIPGAGNDAGMLQGGQQADGSVSSQAGVSGATIADPPMPPGVARPPALPGTPAYARQQALQRAAAAARAPAPAEAAAVESAAAPVYEAAGAPAYEVYVGAQGAPSSAPVVTVSNTGSVRQGAGATATQVAQNGGRTGAASNRAGVRTAGAESSAPAPAPASRNAGGLPNLAASNGLIWTAG</sequence>
<feature type="region of interest" description="Disordered" evidence="1">
    <location>
        <begin position="1"/>
        <end position="40"/>
    </location>
</feature>
<feature type="compositionally biased region" description="Low complexity" evidence="1">
    <location>
        <begin position="221"/>
        <end position="231"/>
    </location>
</feature>
<feature type="region of interest" description="Disordered" evidence="1">
    <location>
        <begin position="221"/>
        <end position="265"/>
    </location>
</feature>
<proteinExistence type="predicted"/>
<protein>
    <submittedName>
        <fullName evidence="2">Uncharacterized protein</fullName>
    </submittedName>
</protein>
<evidence type="ECO:0000256" key="1">
    <source>
        <dbReference type="SAM" id="MobiDB-lite"/>
    </source>
</evidence>
<gene>
    <name evidence="2" type="ORF">WJX75_006041</name>
</gene>
<evidence type="ECO:0000313" key="3">
    <source>
        <dbReference type="Proteomes" id="UP001491310"/>
    </source>
</evidence>
<dbReference type="Proteomes" id="UP001491310">
    <property type="component" value="Unassembled WGS sequence"/>
</dbReference>
<feature type="compositionally biased region" description="Low complexity" evidence="1">
    <location>
        <begin position="246"/>
        <end position="264"/>
    </location>
</feature>
<evidence type="ECO:0000313" key="2">
    <source>
        <dbReference type="EMBL" id="KAK9915198.1"/>
    </source>
</evidence>
<reference evidence="2 3" key="1">
    <citation type="journal article" date="2024" name="Nat. Commun.">
        <title>Phylogenomics reveals the evolutionary origins of lichenization in chlorophyte algae.</title>
        <authorList>
            <person name="Puginier C."/>
            <person name="Libourel C."/>
            <person name="Otte J."/>
            <person name="Skaloud P."/>
            <person name="Haon M."/>
            <person name="Grisel S."/>
            <person name="Petersen M."/>
            <person name="Berrin J.G."/>
            <person name="Delaux P.M."/>
            <person name="Dal Grande F."/>
            <person name="Keller J."/>
        </authorList>
    </citation>
    <scope>NUCLEOTIDE SEQUENCE [LARGE SCALE GENOMIC DNA]</scope>
    <source>
        <strain evidence="2 3">SAG 216-7</strain>
    </source>
</reference>
<feature type="compositionally biased region" description="Pro residues" evidence="1">
    <location>
        <begin position="134"/>
        <end position="147"/>
    </location>
</feature>
<dbReference type="EMBL" id="JALJOT010000005">
    <property type="protein sequence ID" value="KAK9915198.1"/>
    <property type="molecule type" value="Genomic_DNA"/>
</dbReference>